<dbReference type="RefSeq" id="WP_040850706.1">
    <property type="nucleotide sequence ID" value="NZ_CP016537.2"/>
</dbReference>
<keyword evidence="2" id="KW-1185">Reference proteome</keyword>
<organism evidence="1 2">
    <name type="scientific">Planococcus halocryophilus</name>
    <dbReference type="NCBI Taxonomy" id="1215089"/>
    <lineage>
        <taxon>Bacteria</taxon>
        <taxon>Bacillati</taxon>
        <taxon>Bacillota</taxon>
        <taxon>Bacilli</taxon>
        <taxon>Bacillales</taxon>
        <taxon>Caryophanaceae</taxon>
        <taxon>Planococcus</taxon>
    </lineage>
</organism>
<dbReference type="Proteomes" id="UP000092687">
    <property type="component" value="Chromosome"/>
</dbReference>
<reference evidence="2" key="1">
    <citation type="submission" date="2016-07" db="EMBL/GenBank/DDBJ databases">
        <authorList>
            <person name="See-Too W.S."/>
        </authorList>
    </citation>
    <scope>NUCLEOTIDE SEQUENCE [LARGE SCALE GENOMIC DNA]</scope>
    <source>
        <strain evidence="2">DSM 24743</strain>
    </source>
</reference>
<evidence type="ECO:0000313" key="2">
    <source>
        <dbReference type="Proteomes" id="UP000092687"/>
    </source>
</evidence>
<name>A0A1C7DM26_9BACL</name>
<evidence type="ECO:0000313" key="1">
    <source>
        <dbReference type="EMBL" id="ANU12639.1"/>
    </source>
</evidence>
<accession>A0A1C7DM26</accession>
<sequence>MESYPSELDLISLFECMPIKKDEKELFEYDETTFLFRTENNAFEVMISPFYNRFSLIAKNILGDEVIGYYNFHTVSKIEVILDRKNDSSLRLFMEYDRSEFITLVELTFKPEFKVIMKDVYS</sequence>
<dbReference type="OrthoDB" id="1953555at2"/>
<gene>
    <name evidence="1" type="ORF">BBI08_01785</name>
</gene>
<dbReference type="EMBL" id="CP016537">
    <property type="protein sequence ID" value="ANU12639.1"/>
    <property type="molecule type" value="Genomic_DNA"/>
</dbReference>
<dbReference type="KEGG" id="phc:BBI08_01785"/>
<dbReference type="AlphaFoldDB" id="A0A1C7DM26"/>
<proteinExistence type="predicted"/>
<protein>
    <submittedName>
        <fullName evidence="1">Uncharacterized protein</fullName>
    </submittedName>
</protein>
<reference evidence="2" key="2">
    <citation type="submission" date="2016-10" db="EMBL/GenBank/DDBJ databases">
        <authorList>
            <person name="See-Too W.S."/>
        </authorList>
    </citation>
    <scope>NUCLEOTIDE SEQUENCE [LARGE SCALE GENOMIC DNA]</scope>
    <source>
        <strain evidence="2">DSM 24743</strain>
    </source>
</reference>